<sequence length="80" mass="9146">MRDDHWELEYRGVFLVCRPERVDGGYRARLVVADRRQEPHREAEVPTQAVPPFATEREAAHSVVEAGKKFVDLMPGWAGT</sequence>
<accession>A0A0K8P4S9</accession>
<protein>
    <submittedName>
        <fullName evidence="1">Uncharacterized protein</fullName>
    </submittedName>
</protein>
<reference evidence="1 2" key="2">
    <citation type="journal article" date="2016" name="Science">
        <title>A bacterium that degrades and assimilates poly(ethylene terephthalate).</title>
        <authorList>
            <person name="Yoshida S."/>
            <person name="Hiraga K."/>
            <person name="Takehana T."/>
            <person name="Taniguchi I."/>
            <person name="Yamaji H."/>
            <person name="Maeda Y."/>
            <person name="Toyohara K."/>
            <person name="Miyamoto K."/>
            <person name="Kimura Y."/>
            <person name="Oda K."/>
        </authorList>
    </citation>
    <scope>NUCLEOTIDE SEQUENCE [LARGE SCALE GENOMIC DNA]</scope>
    <source>
        <strain evidence="2">NBRC 110686 / TISTR 2288 / 201-F6</strain>
    </source>
</reference>
<reference evidence="2" key="1">
    <citation type="submission" date="2015-07" db="EMBL/GenBank/DDBJ databases">
        <title>Discovery of a poly(ethylene terephthalate assimilation.</title>
        <authorList>
            <person name="Yoshida S."/>
            <person name="Hiraga K."/>
            <person name="Takehana T."/>
            <person name="Taniguchi I."/>
            <person name="Yamaji H."/>
            <person name="Maeda Y."/>
            <person name="Toyohara K."/>
            <person name="Miyamoto K."/>
            <person name="Kimura Y."/>
            <person name="Oda K."/>
        </authorList>
    </citation>
    <scope>NUCLEOTIDE SEQUENCE [LARGE SCALE GENOMIC DNA]</scope>
    <source>
        <strain evidence="2">NBRC 110686 / TISTR 2288 / 201-F6</strain>
    </source>
</reference>
<dbReference type="AlphaFoldDB" id="A0A0K8P4S9"/>
<dbReference type="EMBL" id="BBYR01000043">
    <property type="protein sequence ID" value="GAP37155.1"/>
    <property type="molecule type" value="Genomic_DNA"/>
</dbReference>
<organism evidence="1 2">
    <name type="scientific">Piscinibacter sakaiensis</name>
    <name type="common">Ideonella sakaiensis</name>
    <dbReference type="NCBI Taxonomy" id="1547922"/>
    <lineage>
        <taxon>Bacteria</taxon>
        <taxon>Pseudomonadati</taxon>
        <taxon>Pseudomonadota</taxon>
        <taxon>Betaproteobacteria</taxon>
        <taxon>Burkholderiales</taxon>
        <taxon>Sphaerotilaceae</taxon>
        <taxon>Piscinibacter</taxon>
    </lineage>
</organism>
<dbReference type="Proteomes" id="UP000037660">
    <property type="component" value="Unassembled WGS sequence"/>
</dbReference>
<keyword evidence="2" id="KW-1185">Reference proteome</keyword>
<gene>
    <name evidence="1" type="ORF">ISF6_3010</name>
</gene>
<evidence type="ECO:0000313" key="1">
    <source>
        <dbReference type="EMBL" id="GAP37155.1"/>
    </source>
</evidence>
<name>A0A0K8P4S9_PISS1</name>
<evidence type="ECO:0000313" key="2">
    <source>
        <dbReference type="Proteomes" id="UP000037660"/>
    </source>
</evidence>
<dbReference type="RefSeq" id="WP_054021104.1">
    <property type="nucleotide sequence ID" value="NZ_BBYR01000043.1"/>
</dbReference>
<comment type="caution">
    <text evidence="1">The sequence shown here is derived from an EMBL/GenBank/DDBJ whole genome shotgun (WGS) entry which is preliminary data.</text>
</comment>
<proteinExistence type="predicted"/>